<gene>
    <name evidence="11" type="ORF">DIC75_01290</name>
</gene>
<keyword evidence="5" id="KW-0547">Nucleotide-binding</keyword>
<dbReference type="SUPFAM" id="SSF158472">
    <property type="entry name" value="HAMP domain-like"/>
    <property type="match status" value="1"/>
</dbReference>
<evidence type="ECO:0000256" key="4">
    <source>
        <dbReference type="ARBA" id="ARBA00022679"/>
    </source>
</evidence>
<evidence type="ECO:0000256" key="3">
    <source>
        <dbReference type="ARBA" id="ARBA00022553"/>
    </source>
</evidence>
<feature type="transmembrane region" description="Helical" evidence="8">
    <location>
        <begin position="13"/>
        <end position="35"/>
    </location>
</feature>
<dbReference type="Pfam" id="PF02518">
    <property type="entry name" value="HATPase_c"/>
    <property type="match status" value="1"/>
</dbReference>
<evidence type="ECO:0000256" key="8">
    <source>
        <dbReference type="SAM" id="Phobius"/>
    </source>
</evidence>
<evidence type="ECO:0000256" key="7">
    <source>
        <dbReference type="ARBA" id="ARBA00022840"/>
    </source>
</evidence>
<protein>
    <recommendedName>
        <fullName evidence="2">histidine kinase</fullName>
        <ecNumber evidence="2">2.7.13.3</ecNumber>
    </recommendedName>
</protein>
<dbReference type="PANTHER" id="PTHR44936">
    <property type="entry name" value="SENSOR PROTEIN CREC"/>
    <property type="match status" value="1"/>
</dbReference>
<dbReference type="Pfam" id="PF00672">
    <property type="entry name" value="HAMP"/>
    <property type="match status" value="1"/>
</dbReference>
<keyword evidence="8" id="KW-0812">Transmembrane</keyword>
<evidence type="ECO:0000256" key="5">
    <source>
        <dbReference type="ARBA" id="ARBA00022741"/>
    </source>
</evidence>
<dbReference type="GO" id="GO:0004673">
    <property type="term" value="F:protein histidine kinase activity"/>
    <property type="evidence" value="ECO:0007669"/>
    <property type="project" value="UniProtKB-EC"/>
</dbReference>
<dbReference type="EMBL" id="QFDM01000001">
    <property type="protein sequence ID" value="MCM2464960.1"/>
    <property type="molecule type" value="Genomic_DNA"/>
</dbReference>
<dbReference type="RefSeq" id="WP_250986216.1">
    <property type="nucleotide sequence ID" value="NZ_QFDM01000001.1"/>
</dbReference>
<accession>A0ABD4TAJ0</accession>
<dbReference type="SMART" id="SM00387">
    <property type="entry name" value="HATPase_c"/>
    <property type="match status" value="1"/>
</dbReference>
<dbReference type="EC" id="2.7.13.3" evidence="2"/>
<evidence type="ECO:0000256" key="1">
    <source>
        <dbReference type="ARBA" id="ARBA00000085"/>
    </source>
</evidence>
<proteinExistence type="predicted"/>
<keyword evidence="4" id="KW-0808">Transferase</keyword>
<dbReference type="InterPro" id="IPR003660">
    <property type="entry name" value="HAMP_dom"/>
</dbReference>
<dbReference type="InterPro" id="IPR050980">
    <property type="entry name" value="2C_sensor_his_kinase"/>
</dbReference>
<dbReference type="Gene3D" id="3.30.565.10">
    <property type="entry name" value="Histidine kinase-like ATPase, C-terminal domain"/>
    <property type="match status" value="1"/>
</dbReference>
<dbReference type="Gene3D" id="6.10.340.10">
    <property type="match status" value="1"/>
</dbReference>
<keyword evidence="8" id="KW-1133">Transmembrane helix</keyword>
<evidence type="ECO:0000313" key="11">
    <source>
        <dbReference type="EMBL" id="MCM2464960.1"/>
    </source>
</evidence>
<dbReference type="PANTHER" id="PTHR44936:SF10">
    <property type="entry name" value="SENSOR PROTEIN RSTB"/>
    <property type="match status" value="1"/>
</dbReference>
<dbReference type="InterPro" id="IPR036890">
    <property type="entry name" value="HATPase_C_sf"/>
</dbReference>
<feature type="domain" description="Histidine kinase" evidence="9">
    <location>
        <begin position="518"/>
        <end position="625"/>
    </location>
</feature>
<evidence type="ECO:0000313" key="12">
    <source>
        <dbReference type="Proteomes" id="UP001523230"/>
    </source>
</evidence>
<dbReference type="AlphaFoldDB" id="A0ABD4TAJ0"/>
<dbReference type="InterPro" id="IPR004358">
    <property type="entry name" value="Sig_transdc_His_kin-like_C"/>
</dbReference>
<dbReference type="PROSITE" id="PS50109">
    <property type="entry name" value="HIS_KIN"/>
    <property type="match status" value="1"/>
</dbReference>
<sequence length="630" mass="70138">MTVKRVVRPSLPLMLYLLAAILLAMAPVVCLLSFIDSAAVRQELEENAVESRSQTESGIALSMNLVDTGLKLFDNTLNHEMRESFDPFIAEYERVGRDPSKMDLLRVKGELGGRMDLYIINESGIIEYTTYPPDLGYDFKEIPSFYDRITAIRLGNVFSADRVVAEISTGELRKYAYLPSPDHRYLFELGLVESEFQRYRAELKYRDMVGELVSLNPDITEIRIFDCLGTRITGKEHPDDDRRLAMVREAYRERTTLEVENTTAGELTRYLFIDMTDGNYASDMSMVVELTCNTKAAETKLAGILDHHTSVLLIAFLCIGCLSALAAHHLTRPIRTLVEDVDAVARGDLSHPIRVGGDEEFVHLGESVRRVVASLKETMRRLGESEEELVRYSHTLEDQVRERTADLEASNRMATLYLDIMGHDINNANNVASLYADLLLADLEGEPEAELIRKAKMGLAKSMEIVRNVNTIQHIQGGVRHPEPVDLDPLVRREIERSSITGITYAGTTVSVLADDLLSEVFANLLGNAAKFGGSAVEVTIRVEEHGDEVLVSVEDTGPGIPDVLKPRLFERLARGTGRGAGTGLGLYICRMLIERYGGKIRAVDRVERRPECGTAIRFTLPKAGEGSSP</sequence>
<comment type="caution">
    <text evidence="11">The sequence shown here is derived from an EMBL/GenBank/DDBJ whole genome shotgun (WGS) entry which is preliminary data.</text>
</comment>
<keyword evidence="8" id="KW-0472">Membrane</keyword>
<dbReference type="CDD" id="cd00075">
    <property type="entry name" value="HATPase"/>
    <property type="match status" value="1"/>
</dbReference>
<keyword evidence="3" id="KW-0597">Phosphoprotein</keyword>
<evidence type="ECO:0000256" key="2">
    <source>
        <dbReference type="ARBA" id="ARBA00012438"/>
    </source>
</evidence>
<keyword evidence="12" id="KW-1185">Reference proteome</keyword>
<evidence type="ECO:0000256" key="6">
    <source>
        <dbReference type="ARBA" id="ARBA00022777"/>
    </source>
</evidence>
<keyword evidence="6 11" id="KW-0418">Kinase</keyword>
<dbReference type="CDD" id="cd06225">
    <property type="entry name" value="HAMP"/>
    <property type="match status" value="1"/>
</dbReference>
<dbReference type="SUPFAM" id="SSF55874">
    <property type="entry name" value="ATPase domain of HSP90 chaperone/DNA topoisomerase II/histidine kinase"/>
    <property type="match status" value="1"/>
</dbReference>
<reference evidence="11 12" key="1">
    <citation type="submission" date="2018-05" db="EMBL/GenBank/DDBJ databases">
        <title>Isolation and characterization of genus Methanoculleus species and their viruses from deep sea marine sediment offshore southwestern Taiwan.</title>
        <authorList>
            <person name="Wei W.-H."/>
            <person name="Chen W.-C."/>
            <person name="Lai M.-C."/>
            <person name="Chen S.-C."/>
        </authorList>
    </citation>
    <scope>NUCLEOTIDE SEQUENCE [LARGE SCALE GENOMIC DNA]</scope>
    <source>
        <strain evidence="11 12">CWC-02</strain>
    </source>
</reference>
<dbReference type="GO" id="GO:0005524">
    <property type="term" value="F:ATP binding"/>
    <property type="evidence" value="ECO:0007669"/>
    <property type="project" value="UniProtKB-KW"/>
</dbReference>
<dbReference type="InterPro" id="IPR003594">
    <property type="entry name" value="HATPase_dom"/>
</dbReference>
<feature type="domain" description="HAMP" evidence="10">
    <location>
        <begin position="328"/>
        <end position="380"/>
    </location>
</feature>
<dbReference type="PROSITE" id="PS50885">
    <property type="entry name" value="HAMP"/>
    <property type="match status" value="1"/>
</dbReference>
<evidence type="ECO:0000259" key="9">
    <source>
        <dbReference type="PROSITE" id="PS50109"/>
    </source>
</evidence>
<dbReference type="PRINTS" id="PR00344">
    <property type="entry name" value="BCTRLSENSOR"/>
</dbReference>
<keyword evidence="7" id="KW-0067">ATP-binding</keyword>
<name>A0ABD4TAJ0_9EURY</name>
<organism evidence="11 12">
    <name type="scientific">Methanoculleus oceani</name>
    <dbReference type="NCBI Taxonomy" id="2184756"/>
    <lineage>
        <taxon>Archaea</taxon>
        <taxon>Methanobacteriati</taxon>
        <taxon>Methanobacteriota</taxon>
        <taxon>Stenosarchaea group</taxon>
        <taxon>Methanomicrobia</taxon>
        <taxon>Methanomicrobiales</taxon>
        <taxon>Methanomicrobiaceae</taxon>
        <taxon>Methanoculleus</taxon>
    </lineage>
</organism>
<evidence type="ECO:0000259" key="10">
    <source>
        <dbReference type="PROSITE" id="PS50885"/>
    </source>
</evidence>
<dbReference type="SMART" id="SM00304">
    <property type="entry name" value="HAMP"/>
    <property type="match status" value="1"/>
</dbReference>
<comment type="catalytic activity">
    <reaction evidence="1">
        <text>ATP + protein L-histidine = ADP + protein N-phospho-L-histidine.</text>
        <dbReference type="EC" id="2.7.13.3"/>
    </reaction>
</comment>
<dbReference type="Proteomes" id="UP001523230">
    <property type="component" value="Unassembled WGS sequence"/>
</dbReference>
<dbReference type="InterPro" id="IPR005467">
    <property type="entry name" value="His_kinase_dom"/>
</dbReference>